<dbReference type="Pfam" id="PF03524">
    <property type="entry name" value="CagX"/>
    <property type="match status" value="1"/>
</dbReference>
<dbReference type="InterPro" id="IPR010258">
    <property type="entry name" value="Conjugal_tfr_TrbG/VirB9/CagX"/>
</dbReference>
<evidence type="ECO:0000256" key="1">
    <source>
        <dbReference type="ARBA" id="ARBA00006135"/>
    </source>
</evidence>
<organism evidence="4 5">
    <name type="scientific">Kingella denitrificans ATCC 33394</name>
    <dbReference type="NCBI Taxonomy" id="888741"/>
    <lineage>
        <taxon>Bacteria</taxon>
        <taxon>Pseudomonadati</taxon>
        <taxon>Pseudomonadota</taxon>
        <taxon>Betaproteobacteria</taxon>
        <taxon>Neisseriales</taxon>
        <taxon>Neisseriaceae</taxon>
        <taxon>Kingella</taxon>
    </lineage>
</organism>
<dbReference type="RefSeq" id="WP_003782140.1">
    <property type="nucleotide sequence ID" value="NZ_GL870929.1"/>
</dbReference>
<dbReference type="InterPro" id="IPR033645">
    <property type="entry name" value="VirB9/CagX/TrbG_C"/>
</dbReference>
<proteinExistence type="inferred from homology"/>
<reference evidence="4 5" key="1">
    <citation type="submission" date="2011-01" db="EMBL/GenBank/DDBJ databases">
        <authorList>
            <person name="Muzny D."/>
            <person name="Qin X."/>
            <person name="Deng J."/>
            <person name="Jiang H."/>
            <person name="Liu Y."/>
            <person name="Qu J."/>
            <person name="Song X.-Z."/>
            <person name="Zhang L."/>
            <person name="Thornton R."/>
            <person name="Coyle M."/>
            <person name="Francisco L."/>
            <person name="Jackson L."/>
            <person name="Javaid M."/>
            <person name="Korchina V."/>
            <person name="Kovar C."/>
            <person name="Mata R."/>
            <person name="Mathew T."/>
            <person name="Ngo R."/>
            <person name="Nguyen L."/>
            <person name="Nguyen N."/>
            <person name="Okwuonu G."/>
            <person name="Ongeri F."/>
            <person name="Pham C."/>
            <person name="Simmons D."/>
            <person name="Wilczek-Boney K."/>
            <person name="Hale W."/>
            <person name="Jakkamsetti A."/>
            <person name="Pham P."/>
            <person name="Ruth R."/>
            <person name="San Lucas F."/>
            <person name="Warren J."/>
            <person name="Zhang J."/>
            <person name="Zhao Z."/>
            <person name="Zhou C."/>
            <person name="Zhu D."/>
            <person name="Lee S."/>
            <person name="Bess C."/>
            <person name="Blankenburg K."/>
            <person name="Forbes L."/>
            <person name="Fu Q."/>
            <person name="Gubbala S."/>
            <person name="Hirani K."/>
            <person name="Jayaseelan J.C."/>
            <person name="Lara F."/>
            <person name="Munidasa M."/>
            <person name="Palculict T."/>
            <person name="Patil S."/>
            <person name="Pu L.-L."/>
            <person name="Saada N."/>
            <person name="Tang L."/>
            <person name="Weissenberger G."/>
            <person name="Zhu Y."/>
            <person name="Hemphill L."/>
            <person name="Shang Y."/>
            <person name="Youmans B."/>
            <person name="Ayvaz T."/>
            <person name="Ross M."/>
            <person name="Santibanez J."/>
            <person name="Aqrawi P."/>
            <person name="Gross S."/>
            <person name="Joshi V."/>
            <person name="Fowler G."/>
            <person name="Nazareth L."/>
            <person name="Reid J."/>
            <person name="Worley K."/>
            <person name="Petrosino J."/>
            <person name="Highlander S."/>
            <person name="Gibbs R."/>
        </authorList>
    </citation>
    <scope>NUCLEOTIDE SEQUENCE [LARGE SCALE GENOMIC DNA]</scope>
    <source>
        <strain evidence="4 5">ATCC 33394</strain>
    </source>
</reference>
<feature type="chain" id="PRO_5003251901" evidence="3">
    <location>
        <begin position="24"/>
        <end position="279"/>
    </location>
</feature>
<sequence>MNIVKPIYYAAFGAAFLMQAAVAEQTPRGTKYDARIQYTDYNTDNVVNIRTRVGEVSMVQLGMGETVTNEGDSGLGMGDGAAWHLNVRGRNIFFKPRAEQPDTNLIVASTKGRIYTFKLHTAKQGQPTTYVLRFRYPEEEAAQRRTEQRKAEQAAALLNRYGTEAYGTIRQNRDYWGQGDRELAPGEMFDNGRFTFMRYNNSKDLPAVFRVNTDGSEAAVNSHIDGDTLVIHETARRFVLRLGKSVLGIENRGFQPEGQFNKLGTTEIGTVRLNKGDTP</sequence>
<dbReference type="EMBL" id="AEWV01000015">
    <property type="protein sequence ID" value="EGC17507.1"/>
    <property type="molecule type" value="Genomic_DNA"/>
</dbReference>
<evidence type="ECO:0000313" key="5">
    <source>
        <dbReference type="Proteomes" id="UP000004088"/>
    </source>
</evidence>
<gene>
    <name evidence="4" type="ORF">HMPREF9098_0833</name>
</gene>
<dbReference type="HOGENOM" id="CLU_058585_3_1_4"/>
<feature type="signal peptide" evidence="3">
    <location>
        <begin position="1"/>
        <end position="23"/>
    </location>
</feature>
<dbReference type="CDD" id="cd06911">
    <property type="entry name" value="VirB9_CagX_TrbG"/>
    <property type="match status" value="1"/>
</dbReference>
<dbReference type="InterPro" id="IPR038161">
    <property type="entry name" value="VirB9/CagX/TrbG_C_sf"/>
</dbReference>
<dbReference type="Proteomes" id="UP000004088">
    <property type="component" value="Unassembled WGS sequence"/>
</dbReference>
<comment type="caution">
    <text evidence="4">The sequence shown here is derived from an EMBL/GenBank/DDBJ whole genome shotgun (WGS) entry which is preliminary data.</text>
</comment>
<dbReference type="STRING" id="888741.HMPREF9098_0833"/>
<keyword evidence="2 3" id="KW-0732">Signal</keyword>
<name>F0EY99_9NEIS</name>
<protein>
    <submittedName>
        <fullName evidence="4">Putative P-type conjugative transfer protein VirB9</fullName>
    </submittedName>
</protein>
<dbReference type="AlphaFoldDB" id="F0EY99"/>
<dbReference type="Gene3D" id="2.60.40.2500">
    <property type="match status" value="1"/>
</dbReference>
<accession>F0EY99</accession>
<comment type="similarity">
    <text evidence="1">Belongs to the TrbG/VirB9 family.</text>
</comment>
<evidence type="ECO:0000256" key="3">
    <source>
        <dbReference type="SAM" id="SignalP"/>
    </source>
</evidence>
<keyword evidence="5" id="KW-1185">Reference proteome</keyword>
<evidence type="ECO:0000313" key="4">
    <source>
        <dbReference type="EMBL" id="EGC17507.1"/>
    </source>
</evidence>
<evidence type="ECO:0000256" key="2">
    <source>
        <dbReference type="ARBA" id="ARBA00022729"/>
    </source>
</evidence>